<evidence type="ECO:0000256" key="1">
    <source>
        <dbReference type="SAM" id="SignalP"/>
    </source>
</evidence>
<sequence>MSKNILLALALLGAFSFLGCESKSPETLKSTETINLTKILEQTPEYVGKKIVIDGNYFPACSNSNCTDDFILRSGVEQIKIFTMGNFKFKDIKHAQALRVEGVLRKSSESPFLEATVIEKR</sequence>
<evidence type="ECO:0000313" key="2">
    <source>
        <dbReference type="EMBL" id="CAA6819013.1"/>
    </source>
</evidence>
<keyword evidence="1" id="KW-0732">Signal</keyword>
<dbReference type="AlphaFoldDB" id="A0A6S6TSI9"/>
<evidence type="ECO:0008006" key="3">
    <source>
        <dbReference type="Google" id="ProtNLM"/>
    </source>
</evidence>
<gene>
    <name evidence="2" type="ORF">HELGO_WM4977</name>
</gene>
<reference evidence="2" key="1">
    <citation type="submission" date="2020-01" db="EMBL/GenBank/DDBJ databases">
        <authorList>
            <person name="Meier V. D."/>
            <person name="Meier V D."/>
        </authorList>
    </citation>
    <scope>NUCLEOTIDE SEQUENCE</scope>
    <source>
        <strain evidence="2">HLG_WM_MAG_05</strain>
    </source>
</reference>
<feature type="chain" id="PRO_5027828455" description="Lipoprotein" evidence="1">
    <location>
        <begin position="20"/>
        <end position="121"/>
    </location>
</feature>
<dbReference type="PROSITE" id="PS51257">
    <property type="entry name" value="PROKAR_LIPOPROTEIN"/>
    <property type="match status" value="1"/>
</dbReference>
<organism evidence="2">
    <name type="scientific">uncultured Sulfurovum sp</name>
    <dbReference type="NCBI Taxonomy" id="269237"/>
    <lineage>
        <taxon>Bacteria</taxon>
        <taxon>Pseudomonadati</taxon>
        <taxon>Campylobacterota</taxon>
        <taxon>Epsilonproteobacteria</taxon>
        <taxon>Campylobacterales</taxon>
        <taxon>Sulfurovaceae</taxon>
        <taxon>Sulfurovum</taxon>
        <taxon>environmental samples</taxon>
    </lineage>
</organism>
<protein>
    <recommendedName>
        <fullName evidence="3">Lipoprotein</fullName>
    </recommendedName>
</protein>
<name>A0A6S6TSI9_9BACT</name>
<accession>A0A6S6TSI9</accession>
<feature type="signal peptide" evidence="1">
    <location>
        <begin position="1"/>
        <end position="19"/>
    </location>
</feature>
<dbReference type="EMBL" id="CACVAU010000055">
    <property type="protein sequence ID" value="CAA6819013.1"/>
    <property type="molecule type" value="Genomic_DNA"/>
</dbReference>
<proteinExistence type="predicted"/>